<protein>
    <recommendedName>
        <fullName evidence="9">Lipoprotein signal peptidase</fullName>
        <ecNumber evidence="9">3.4.23.36</ecNumber>
    </recommendedName>
    <alternativeName>
        <fullName evidence="9">Prolipoprotein signal peptidase</fullName>
    </alternativeName>
    <alternativeName>
        <fullName evidence="9">Signal peptidase II</fullName>
        <shortName evidence="9">SPase II</shortName>
    </alternativeName>
</protein>
<feature type="compositionally biased region" description="Polar residues" evidence="11">
    <location>
        <begin position="210"/>
        <end position="223"/>
    </location>
</feature>
<dbReference type="KEGG" id="add:HUW48_25040"/>
<feature type="transmembrane region" description="Helical" evidence="9">
    <location>
        <begin position="162"/>
        <end position="183"/>
    </location>
</feature>
<dbReference type="GO" id="GO:0004190">
    <property type="term" value="F:aspartic-type endopeptidase activity"/>
    <property type="evidence" value="ECO:0007669"/>
    <property type="project" value="UniProtKB-UniRule"/>
</dbReference>
<sequence length="223" mass="25191">MKYYKYYLLSLLVILIDQVVKFVVHFNMEMGLPGEIHLIGDWAKLHYTLNPGMAFGVELGSSYGKLILSLFRMVAMVFIGYGLYYLWKHRAHPGFIWCVALILGGAIGNLIDSIFYGIWFDNAPFGSPSPWFHGQVVDMFYLDIWEGIIPYWVPGLGGTAMSLWPIFNVADSAIFIGVLIILFNQKRFFSSLPDRTSVSINSENLEESPSDNQPETTSAKLEA</sequence>
<dbReference type="GO" id="GO:0006508">
    <property type="term" value="P:proteolysis"/>
    <property type="evidence" value="ECO:0007669"/>
    <property type="project" value="UniProtKB-KW"/>
</dbReference>
<dbReference type="Proteomes" id="UP000514509">
    <property type="component" value="Chromosome"/>
</dbReference>
<dbReference type="InterPro" id="IPR001872">
    <property type="entry name" value="Peptidase_A8"/>
</dbReference>
<dbReference type="HAMAP" id="MF_00161">
    <property type="entry name" value="LspA"/>
    <property type="match status" value="1"/>
</dbReference>
<dbReference type="RefSeq" id="WP_182413526.1">
    <property type="nucleotide sequence ID" value="NZ_CP055153.1"/>
</dbReference>
<dbReference type="PRINTS" id="PR00781">
    <property type="entry name" value="LIPOSIGPTASE"/>
</dbReference>
<proteinExistence type="inferred from homology"/>
<evidence type="ECO:0000256" key="1">
    <source>
        <dbReference type="ARBA" id="ARBA00006139"/>
    </source>
</evidence>
<reference evidence="12 13" key="1">
    <citation type="submission" date="2020-08" db="EMBL/GenBank/DDBJ databases">
        <title>Adhaeribacter dokdonensis sp. nov., isolated from the rhizosphere of Elymus tsukushiensis, a plant native to the Dokdo Islands, Republic of Korea.</title>
        <authorList>
            <person name="Ghim S.Y."/>
        </authorList>
    </citation>
    <scope>NUCLEOTIDE SEQUENCE [LARGE SCALE GENOMIC DNA]</scope>
    <source>
        <strain evidence="12 13">KUDC8001</strain>
    </source>
</reference>
<keyword evidence="12" id="KW-0449">Lipoprotein</keyword>
<keyword evidence="2 9" id="KW-1003">Cell membrane</keyword>
<feature type="region of interest" description="Disordered" evidence="11">
    <location>
        <begin position="200"/>
        <end position="223"/>
    </location>
</feature>
<comment type="catalytic activity">
    <reaction evidence="9">
        <text>Release of signal peptides from bacterial membrane prolipoproteins. Hydrolyzes -Xaa-Yaa-Zaa-|-(S,diacylglyceryl)Cys-, in which Xaa is hydrophobic (preferably Leu), and Yaa (Ala or Ser) and Zaa (Gly or Ala) have small, neutral side chains.</text>
        <dbReference type="EC" id="3.4.23.36"/>
    </reaction>
</comment>
<evidence type="ECO:0000256" key="4">
    <source>
        <dbReference type="ARBA" id="ARBA00022692"/>
    </source>
</evidence>
<dbReference type="EMBL" id="CP055153">
    <property type="protein sequence ID" value="QMU31087.1"/>
    <property type="molecule type" value="Genomic_DNA"/>
</dbReference>
<comment type="similarity">
    <text evidence="1 9 10">Belongs to the peptidase A8 family.</text>
</comment>
<evidence type="ECO:0000256" key="11">
    <source>
        <dbReference type="SAM" id="MobiDB-lite"/>
    </source>
</evidence>
<dbReference type="PANTHER" id="PTHR33695:SF1">
    <property type="entry name" value="LIPOPROTEIN SIGNAL PEPTIDASE"/>
    <property type="match status" value="1"/>
</dbReference>
<evidence type="ECO:0000256" key="3">
    <source>
        <dbReference type="ARBA" id="ARBA00022670"/>
    </source>
</evidence>
<evidence type="ECO:0000256" key="9">
    <source>
        <dbReference type="HAMAP-Rule" id="MF_00161"/>
    </source>
</evidence>
<comment type="pathway">
    <text evidence="9">Protein modification; lipoprotein biosynthesis (signal peptide cleavage).</text>
</comment>
<dbReference type="UniPathway" id="UPA00665"/>
<feature type="active site" evidence="9">
    <location>
        <position position="171"/>
    </location>
</feature>
<dbReference type="AlphaFoldDB" id="A0A7L7LEA8"/>
<evidence type="ECO:0000313" key="13">
    <source>
        <dbReference type="Proteomes" id="UP000514509"/>
    </source>
</evidence>
<keyword evidence="7 9" id="KW-1133">Transmembrane helix</keyword>
<dbReference type="Pfam" id="PF01252">
    <property type="entry name" value="Peptidase_A8"/>
    <property type="match status" value="1"/>
</dbReference>
<dbReference type="EC" id="3.4.23.36" evidence="9"/>
<keyword evidence="4 9" id="KW-0812">Transmembrane</keyword>
<accession>A0A7L7LEA8</accession>
<keyword evidence="13" id="KW-1185">Reference proteome</keyword>
<name>A0A7L7LEA8_9BACT</name>
<comment type="caution">
    <text evidence="9">Lacks conserved residue(s) required for the propagation of feature annotation.</text>
</comment>
<feature type="transmembrane region" description="Helical" evidence="9">
    <location>
        <begin position="66"/>
        <end position="87"/>
    </location>
</feature>
<dbReference type="NCBIfam" id="NF011369">
    <property type="entry name" value="PRK14788.1"/>
    <property type="match status" value="1"/>
</dbReference>
<keyword evidence="5 9" id="KW-0064">Aspartyl protease</keyword>
<evidence type="ECO:0000256" key="2">
    <source>
        <dbReference type="ARBA" id="ARBA00022475"/>
    </source>
</evidence>
<evidence type="ECO:0000256" key="7">
    <source>
        <dbReference type="ARBA" id="ARBA00022989"/>
    </source>
</evidence>
<evidence type="ECO:0000256" key="5">
    <source>
        <dbReference type="ARBA" id="ARBA00022750"/>
    </source>
</evidence>
<feature type="transmembrane region" description="Helical" evidence="9">
    <location>
        <begin position="94"/>
        <end position="119"/>
    </location>
</feature>
<keyword evidence="6 9" id="KW-0378">Hydrolase</keyword>
<dbReference type="PANTHER" id="PTHR33695">
    <property type="entry name" value="LIPOPROTEIN SIGNAL PEPTIDASE"/>
    <property type="match status" value="1"/>
</dbReference>
<comment type="function">
    <text evidence="9">This protein specifically catalyzes the removal of signal peptides from prolipoproteins.</text>
</comment>
<dbReference type="GO" id="GO:0005886">
    <property type="term" value="C:plasma membrane"/>
    <property type="evidence" value="ECO:0007669"/>
    <property type="project" value="UniProtKB-SubCell"/>
</dbReference>
<evidence type="ECO:0000313" key="12">
    <source>
        <dbReference type="EMBL" id="QMU31087.1"/>
    </source>
</evidence>
<evidence type="ECO:0000256" key="6">
    <source>
        <dbReference type="ARBA" id="ARBA00022801"/>
    </source>
</evidence>
<keyword evidence="8 9" id="KW-0472">Membrane</keyword>
<evidence type="ECO:0000256" key="10">
    <source>
        <dbReference type="RuleBase" id="RU004181"/>
    </source>
</evidence>
<keyword evidence="3 9" id="KW-0645">Protease</keyword>
<feature type="active site" evidence="9">
    <location>
        <position position="138"/>
    </location>
</feature>
<gene>
    <name evidence="9" type="primary">lspA</name>
    <name evidence="12" type="ORF">HUW48_25040</name>
</gene>
<organism evidence="12 13">
    <name type="scientific">Adhaeribacter radiodurans</name>
    <dbReference type="NCBI Taxonomy" id="2745197"/>
    <lineage>
        <taxon>Bacteria</taxon>
        <taxon>Pseudomonadati</taxon>
        <taxon>Bacteroidota</taxon>
        <taxon>Cytophagia</taxon>
        <taxon>Cytophagales</taxon>
        <taxon>Hymenobacteraceae</taxon>
        <taxon>Adhaeribacter</taxon>
    </lineage>
</organism>
<comment type="subcellular location">
    <subcellularLocation>
        <location evidence="9">Cell membrane</location>
        <topology evidence="9">Multi-pass membrane protein</topology>
    </subcellularLocation>
</comment>
<evidence type="ECO:0000256" key="8">
    <source>
        <dbReference type="ARBA" id="ARBA00023136"/>
    </source>
</evidence>